<dbReference type="InterPro" id="IPR045851">
    <property type="entry name" value="AMP-bd_C_sf"/>
</dbReference>
<evidence type="ECO:0000256" key="3">
    <source>
        <dbReference type="ARBA" id="ARBA00022553"/>
    </source>
</evidence>
<dbReference type="InterPro" id="IPR001242">
    <property type="entry name" value="Condensation_dom"/>
</dbReference>
<dbReference type="InterPro" id="IPR009081">
    <property type="entry name" value="PP-bd_ACP"/>
</dbReference>
<comment type="caution">
    <text evidence="7">The sequence shown here is derived from an EMBL/GenBank/DDBJ whole genome shotgun (WGS) entry which is preliminary data.</text>
</comment>
<dbReference type="InterPro" id="IPR025110">
    <property type="entry name" value="AMP-bd_C"/>
</dbReference>
<dbReference type="InterPro" id="IPR010071">
    <property type="entry name" value="AA_adenyl_dom"/>
</dbReference>
<name>A0A9W6P7X9_9ACTN</name>
<feature type="region of interest" description="Disordered" evidence="5">
    <location>
        <begin position="1010"/>
        <end position="1035"/>
    </location>
</feature>
<accession>A0A9W6P7X9</accession>
<evidence type="ECO:0000256" key="5">
    <source>
        <dbReference type="SAM" id="MobiDB-lite"/>
    </source>
</evidence>
<dbReference type="SUPFAM" id="SSF52777">
    <property type="entry name" value="CoA-dependent acyltransferases"/>
    <property type="match status" value="2"/>
</dbReference>
<keyword evidence="4" id="KW-0436">Ligase</keyword>
<dbReference type="PROSITE" id="PS00455">
    <property type="entry name" value="AMP_BINDING"/>
    <property type="match status" value="1"/>
</dbReference>
<dbReference type="InterPro" id="IPR013120">
    <property type="entry name" value="FAR_NAD-bd"/>
</dbReference>
<evidence type="ECO:0000256" key="1">
    <source>
        <dbReference type="ARBA" id="ARBA00001957"/>
    </source>
</evidence>
<protein>
    <recommendedName>
        <fullName evidence="6">Carrier domain-containing protein</fullName>
    </recommendedName>
</protein>
<evidence type="ECO:0000313" key="8">
    <source>
        <dbReference type="Proteomes" id="UP001165092"/>
    </source>
</evidence>
<dbReference type="Gene3D" id="3.40.50.12780">
    <property type="entry name" value="N-terminal domain of ligase-like"/>
    <property type="match status" value="1"/>
</dbReference>
<gene>
    <name evidence="7" type="ORF">Nans01_29890</name>
</gene>
<dbReference type="EMBL" id="BSQG01000004">
    <property type="protein sequence ID" value="GLU48638.1"/>
    <property type="molecule type" value="Genomic_DNA"/>
</dbReference>
<dbReference type="PANTHER" id="PTHR45527">
    <property type="entry name" value="NONRIBOSOMAL PEPTIDE SYNTHETASE"/>
    <property type="match status" value="1"/>
</dbReference>
<dbReference type="SUPFAM" id="SSF47336">
    <property type="entry name" value="ACP-like"/>
    <property type="match status" value="1"/>
</dbReference>
<dbReference type="GO" id="GO:0043041">
    <property type="term" value="P:amino acid activation for nonribosomal peptide biosynthetic process"/>
    <property type="evidence" value="ECO:0007669"/>
    <property type="project" value="TreeGrafter"/>
</dbReference>
<evidence type="ECO:0000259" key="6">
    <source>
        <dbReference type="PROSITE" id="PS50075"/>
    </source>
</evidence>
<dbReference type="Gene3D" id="3.30.559.10">
    <property type="entry name" value="Chloramphenicol acetyltransferase-like domain"/>
    <property type="match status" value="1"/>
</dbReference>
<dbReference type="RefSeq" id="WP_285760103.1">
    <property type="nucleotide sequence ID" value="NZ_BSQG01000004.1"/>
</dbReference>
<dbReference type="GO" id="GO:0016874">
    <property type="term" value="F:ligase activity"/>
    <property type="evidence" value="ECO:0007669"/>
    <property type="project" value="UniProtKB-KW"/>
</dbReference>
<dbReference type="InterPro" id="IPR036736">
    <property type="entry name" value="ACP-like_sf"/>
</dbReference>
<dbReference type="InterPro" id="IPR020845">
    <property type="entry name" value="AMP-binding_CS"/>
</dbReference>
<dbReference type="Gene3D" id="3.30.300.30">
    <property type="match status" value="1"/>
</dbReference>
<organism evidence="7 8">
    <name type="scientific">Nocardiopsis ansamitocini</name>
    <dbReference type="NCBI Taxonomy" id="1670832"/>
    <lineage>
        <taxon>Bacteria</taxon>
        <taxon>Bacillati</taxon>
        <taxon>Actinomycetota</taxon>
        <taxon>Actinomycetes</taxon>
        <taxon>Streptosporangiales</taxon>
        <taxon>Nocardiopsidaceae</taxon>
        <taxon>Nocardiopsis</taxon>
    </lineage>
</organism>
<dbReference type="InterPro" id="IPR042099">
    <property type="entry name" value="ANL_N_sf"/>
</dbReference>
<dbReference type="InterPro" id="IPR000873">
    <property type="entry name" value="AMP-dep_synth/lig_dom"/>
</dbReference>
<dbReference type="SUPFAM" id="SSF51735">
    <property type="entry name" value="NAD(P)-binding Rossmann-fold domains"/>
    <property type="match status" value="1"/>
</dbReference>
<dbReference type="Gene3D" id="3.40.50.720">
    <property type="entry name" value="NAD(P)-binding Rossmann-like Domain"/>
    <property type="match status" value="1"/>
</dbReference>
<dbReference type="GO" id="GO:0031177">
    <property type="term" value="F:phosphopantetheine binding"/>
    <property type="evidence" value="ECO:0007669"/>
    <property type="project" value="InterPro"/>
</dbReference>
<comment type="cofactor">
    <cofactor evidence="1">
        <name>pantetheine 4'-phosphate</name>
        <dbReference type="ChEBI" id="CHEBI:47942"/>
    </cofactor>
</comment>
<dbReference type="Pfam" id="PF13193">
    <property type="entry name" value="AMP-binding_C"/>
    <property type="match status" value="1"/>
</dbReference>
<feature type="domain" description="Carrier" evidence="6">
    <location>
        <begin position="524"/>
        <end position="598"/>
    </location>
</feature>
<evidence type="ECO:0000256" key="2">
    <source>
        <dbReference type="ARBA" id="ARBA00022450"/>
    </source>
</evidence>
<dbReference type="InterPro" id="IPR023213">
    <property type="entry name" value="CAT-like_dom_sf"/>
</dbReference>
<keyword evidence="8" id="KW-1185">Reference proteome</keyword>
<evidence type="ECO:0000313" key="7">
    <source>
        <dbReference type="EMBL" id="GLU48638.1"/>
    </source>
</evidence>
<dbReference type="Proteomes" id="UP001165092">
    <property type="component" value="Unassembled WGS sequence"/>
</dbReference>
<dbReference type="Pfam" id="PF07993">
    <property type="entry name" value="NAD_binding_4"/>
    <property type="match status" value="1"/>
</dbReference>
<dbReference type="SMART" id="SM00823">
    <property type="entry name" value="PKS_PP"/>
    <property type="match status" value="1"/>
</dbReference>
<keyword evidence="3" id="KW-0597">Phosphoprotein</keyword>
<dbReference type="Gene3D" id="3.30.559.30">
    <property type="entry name" value="Nonribosomal peptide synthetase, condensation domain"/>
    <property type="match status" value="1"/>
</dbReference>
<proteinExistence type="predicted"/>
<dbReference type="InterPro" id="IPR036291">
    <property type="entry name" value="NAD(P)-bd_dom_sf"/>
</dbReference>
<dbReference type="Gene3D" id="1.10.1200.10">
    <property type="entry name" value="ACP-like"/>
    <property type="match status" value="1"/>
</dbReference>
<dbReference type="CDD" id="cd05930">
    <property type="entry name" value="A_NRPS"/>
    <property type="match status" value="1"/>
</dbReference>
<dbReference type="Pfam" id="PF00550">
    <property type="entry name" value="PP-binding"/>
    <property type="match status" value="1"/>
</dbReference>
<dbReference type="Pfam" id="PF00668">
    <property type="entry name" value="Condensation"/>
    <property type="match status" value="1"/>
</dbReference>
<dbReference type="GO" id="GO:0008610">
    <property type="term" value="P:lipid biosynthetic process"/>
    <property type="evidence" value="ECO:0007669"/>
    <property type="project" value="UniProtKB-ARBA"/>
</dbReference>
<dbReference type="SUPFAM" id="SSF56801">
    <property type="entry name" value="Acetyl-CoA synthetase-like"/>
    <property type="match status" value="1"/>
</dbReference>
<dbReference type="PANTHER" id="PTHR45527:SF1">
    <property type="entry name" value="FATTY ACID SYNTHASE"/>
    <property type="match status" value="1"/>
</dbReference>
<dbReference type="PROSITE" id="PS50075">
    <property type="entry name" value="CARRIER"/>
    <property type="match status" value="1"/>
</dbReference>
<dbReference type="InterPro" id="IPR020806">
    <property type="entry name" value="PKS_PP-bd"/>
</dbReference>
<reference evidence="7" key="1">
    <citation type="submission" date="2023-02" db="EMBL/GenBank/DDBJ databases">
        <title>Nocardiopsis ansamitocini NBRC 112285.</title>
        <authorList>
            <person name="Ichikawa N."/>
            <person name="Sato H."/>
            <person name="Tonouchi N."/>
        </authorList>
    </citation>
    <scope>NUCLEOTIDE SEQUENCE</scope>
    <source>
        <strain evidence="7">NBRC 112285</strain>
    </source>
</reference>
<sequence>MTQPARTLPQALARAARLRPDQTALTDHDRAYDYRSLARSADQVAVRLRDQGVRAGDRVALLGPRDARLLVLLHGVLRAGATVVATDAQWSAADLGSRLRSVGARHAVCSEEPPHELPGLRAEVVDVDALAPDDSPVALGFETPGAGDTAYLSFTSGSTGRPKAVAITHANTLHYALGVRERLGLGGADAPRIAHLTTLAADLGHTCWLLALVTAGSVHVVPEDCRRDAEALWASLRDARVSMLKTTPSHMAALLEERPDSSPALDTVILGGEPLPRLLAERLLTKGVGRRLVNHYGPTETTIGATCFIASSVEDLPGDEESVPIGTAIGAARPRLLDGEGNPVADGSDGELYIGGPGVGLGYFDCPAETARGFVRHAGDRVYRTGDLCRRRPDGDLVFLGRADRQVKVRGFRVDPAGVERVIGGCPGVVQGVVVARDAPGGTTLLAAVRTAEGHDSDATVQVLRAHLRDRLPEYSVPAPIVVLAEFPVDANGKLDRPRLEAAVDRVVRASAGPADGGRAAAEPSHTCLTRTIGELWAEALGLPAVDPDADVLHLGGDSLLAMRTIAYLRREGHRVSFDDFYRNPTPARLAAAAAATTAPRQAVAAPVVARHDRLAPAQRWLSSRGIDDPRHWNQSVLLRCGRRVRAKALSAAVTAVLERHPALRRPIGPDGPGAARPAPGLDAVSFSRIEAAGPEPICETITRTCTELHRSLDPPSGRLLRVHLFSGAPSTQDRLALIAHHLVVDGLSWRILLEDLAHAYRTALSGEQPVLPLTADFYQWAAGLPPAPAPPARTASPLPVDDPVGPVEPAALTWALDRRGTQRLISGHGGAHGLEALLLSAFADATCRWSEQPWVEVEVETHGRDTSGSSPHLDTVGWFTAVKRVRLDGLHGSDVPVPARVREAENRVRAAPELPMDAAGQSPEAAFNFLGTFRLPDEPSLAWTPADEQAGTARCRSGDTLYRLRLTARVVDGRLVTDLVYAWPRTAHAGALDVMSGFSRAVASAARTAAPPPVRAPSTTSGQILHTGRHPAPGRVRVGREPVDVLLTGATGYVGGHLLTALVDRGARVTCLVRGERDMDAAARLDIPRGAVDTVAGDINREGLGLSAHGLAHARRADIVVHAAADVRLVASPAELERTNHTAVRRLLAWIDTETRAATLHHLSTLAVAGTVGGGPRRFSEADLRIGQNFTTPYERVKLAAEETVRAWAASGRRCCIHRSGHIAAHSRTGAFQHNIADNRVYQLVRGYVQAGAAPSRPAETFAFSYADTVAAGIAALATHPYTAPGVYHVETPYSVPHDDLVRWMTDHGYPIALTDGPTFAAALARAERENPETARLTAAWSHAARRNVEIDCSYTTAALERLGVRFTPPTPAWWSRCLDWAQSTGFLPTAVSCARPV</sequence>
<evidence type="ECO:0000256" key="4">
    <source>
        <dbReference type="ARBA" id="ARBA00022598"/>
    </source>
</evidence>
<dbReference type="GO" id="GO:0005737">
    <property type="term" value="C:cytoplasm"/>
    <property type="evidence" value="ECO:0007669"/>
    <property type="project" value="TreeGrafter"/>
</dbReference>
<dbReference type="Pfam" id="PF00501">
    <property type="entry name" value="AMP-binding"/>
    <property type="match status" value="1"/>
</dbReference>
<dbReference type="GO" id="GO:0044550">
    <property type="term" value="P:secondary metabolite biosynthetic process"/>
    <property type="evidence" value="ECO:0007669"/>
    <property type="project" value="TreeGrafter"/>
</dbReference>
<dbReference type="NCBIfam" id="TIGR01733">
    <property type="entry name" value="AA-adenyl-dom"/>
    <property type="match status" value="1"/>
</dbReference>
<keyword evidence="2" id="KW-0596">Phosphopantetheine</keyword>